<feature type="domain" description="Myb/SANT-like DNA-binding" evidence="6">
    <location>
        <begin position="12"/>
        <end position="84"/>
    </location>
</feature>
<dbReference type="STRING" id="76193.A0A194RRE7"/>
<reference evidence="7 8" key="1">
    <citation type="journal article" date="2015" name="Nat. Commun.">
        <title>Outbred genome sequencing and CRISPR/Cas9 gene editing in butterflies.</title>
        <authorList>
            <person name="Li X."/>
            <person name="Fan D."/>
            <person name="Zhang W."/>
            <person name="Liu G."/>
            <person name="Zhang L."/>
            <person name="Zhao L."/>
            <person name="Fang X."/>
            <person name="Chen L."/>
            <person name="Dong Y."/>
            <person name="Chen Y."/>
            <person name="Ding Y."/>
            <person name="Zhao R."/>
            <person name="Feng M."/>
            <person name="Zhu Y."/>
            <person name="Feng Y."/>
            <person name="Jiang X."/>
            <person name="Zhu D."/>
            <person name="Xiang H."/>
            <person name="Feng X."/>
            <person name="Li S."/>
            <person name="Wang J."/>
            <person name="Zhang G."/>
            <person name="Kronforst M.R."/>
            <person name="Wang W."/>
        </authorList>
    </citation>
    <scope>NUCLEOTIDE SEQUENCE [LARGE SCALE GENOMIC DNA]</scope>
    <source>
        <strain evidence="7">Ya'a_city_454_Pm</strain>
        <tissue evidence="7">Whole body</tissue>
    </source>
</reference>
<evidence type="ECO:0000259" key="6">
    <source>
        <dbReference type="Pfam" id="PF13873"/>
    </source>
</evidence>
<accession>A0A194RRE7</accession>
<evidence type="ECO:0000256" key="2">
    <source>
        <dbReference type="ARBA" id="ARBA00016807"/>
    </source>
</evidence>
<proteinExistence type="predicted"/>
<organism evidence="7 8">
    <name type="scientific">Papilio machaon</name>
    <name type="common">Old World swallowtail butterfly</name>
    <dbReference type="NCBI Taxonomy" id="76193"/>
    <lineage>
        <taxon>Eukaryota</taxon>
        <taxon>Metazoa</taxon>
        <taxon>Ecdysozoa</taxon>
        <taxon>Arthropoda</taxon>
        <taxon>Hexapoda</taxon>
        <taxon>Insecta</taxon>
        <taxon>Pterygota</taxon>
        <taxon>Neoptera</taxon>
        <taxon>Endopterygota</taxon>
        <taxon>Lepidoptera</taxon>
        <taxon>Glossata</taxon>
        <taxon>Ditrysia</taxon>
        <taxon>Papilionoidea</taxon>
        <taxon>Papilionidae</taxon>
        <taxon>Papilioninae</taxon>
        <taxon>Papilio</taxon>
    </lineage>
</organism>
<dbReference type="AlphaFoldDB" id="A0A194RRE7"/>
<evidence type="ECO:0000256" key="1">
    <source>
        <dbReference type="ARBA" id="ARBA00011764"/>
    </source>
</evidence>
<protein>
    <recommendedName>
        <fullName evidence="2">Regulatory protein zeste</fullName>
    </recommendedName>
</protein>
<dbReference type="InParanoid" id="A0A194RRE7"/>
<dbReference type="Pfam" id="PF13873">
    <property type="entry name" value="Myb_DNA-bind_5"/>
    <property type="match status" value="1"/>
</dbReference>
<dbReference type="Proteomes" id="UP000053240">
    <property type="component" value="Unassembled WGS sequence"/>
</dbReference>
<keyword evidence="3" id="KW-0805">Transcription regulation</keyword>
<keyword evidence="8" id="KW-1185">Reference proteome</keyword>
<dbReference type="OrthoDB" id="7543230at2759"/>
<keyword evidence="4" id="KW-0804">Transcription</keyword>
<evidence type="ECO:0000313" key="7">
    <source>
        <dbReference type="EMBL" id="KPJ18616.1"/>
    </source>
</evidence>
<dbReference type="EMBL" id="KQ459989">
    <property type="protein sequence ID" value="KPJ18616.1"/>
    <property type="molecule type" value="Genomic_DNA"/>
</dbReference>
<evidence type="ECO:0000256" key="4">
    <source>
        <dbReference type="ARBA" id="ARBA00023163"/>
    </source>
</evidence>
<evidence type="ECO:0000256" key="3">
    <source>
        <dbReference type="ARBA" id="ARBA00023015"/>
    </source>
</evidence>
<dbReference type="KEGG" id="pmac:106720987"/>
<sequence length="219" mass="25351">MERRERQRCVYISANQKKKLIELITKHPELISCKLNQNFNYKDSQNIWRSIANECNAIPGAKKTWTQWRKTWYDLRCNTKRRRAETNGVTTSNVFLTQAEQEALGIKSSNEETPLEDMHEENLSDISAASLSEPESLPEQKVNISTVDINFPKKNKNSSKNSGSCNLSCDIIAAQEQRKLEIKEDYLSFKKEYLKQKLTLMKEQNDALKSIAKELTNMK</sequence>
<dbReference type="InterPro" id="IPR028002">
    <property type="entry name" value="Myb_DNA-bind_5"/>
</dbReference>
<name>A0A194RRE7_PAPMA</name>
<evidence type="ECO:0000256" key="5">
    <source>
        <dbReference type="ARBA" id="ARBA00025466"/>
    </source>
</evidence>
<evidence type="ECO:0000313" key="8">
    <source>
        <dbReference type="Proteomes" id="UP000053240"/>
    </source>
</evidence>
<comment type="subunit">
    <text evidence="1">Self-associates forming complexes of several hundred monomers.</text>
</comment>
<comment type="function">
    <text evidence="5">Involved in transvection phenomena (= synapsis-dependent gene expression), where the synaptic pairing of chromosomes carrying genes with which zeste interacts influences the expression of these genes. Zeste binds to DNA and stimulates transcription from a nearby promoter.</text>
</comment>
<gene>
    <name evidence="7" type="ORF">RR48_10560</name>
</gene>